<gene>
    <name evidence="9" type="ORF">Cvel_13748</name>
</gene>
<dbReference type="PhylomeDB" id="A0A0G4IF16"/>
<evidence type="ECO:0000256" key="2">
    <source>
        <dbReference type="ARBA" id="ARBA00022603"/>
    </source>
</evidence>
<dbReference type="SUPFAM" id="SSF53335">
    <property type="entry name" value="S-adenosyl-L-methionine-dependent methyltransferases"/>
    <property type="match status" value="1"/>
</dbReference>
<feature type="compositionally biased region" description="Basic residues" evidence="7">
    <location>
        <begin position="39"/>
        <end position="59"/>
    </location>
</feature>
<evidence type="ECO:0000256" key="6">
    <source>
        <dbReference type="ARBA" id="ARBA00023453"/>
    </source>
</evidence>
<dbReference type="VEuPathDB" id="CryptoDB:Cvel_13748"/>
<dbReference type="InterPro" id="IPR029063">
    <property type="entry name" value="SAM-dependent_MTases_sf"/>
</dbReference>
<dbReference type="GO" id="GO:0006584">
    <property type="term" value="P:catecholamine metabolic process"/>
    <property type="evidence" value="ECO:0007669"/>
    <property type="project" value="UniProtKB-KW"/>
</dbReference>
<dbReference type="InterPro" id="IPR002935">
    <property type="entry name" value="SAM_O-MeTrfase"/>
</dbReference>
<evidence type="ECO:0000256" key="4">
    <source>
        <dbReference type="ARBA" id="ARBA00022691"/>
    </source>
</evidence>
<keyword evidence="8" id="KW-0732">Signal</keyword>
<comment type="similarity">
    <text evidence="6">Belongs to the class I-like SAM-binding methyltransferase superfamily. Cation-dependent O-methyltransferase family.</text>
</comment>
<sequence length="349" mass="39026">MFFSSLFLVALWAWIFCASGAHAFSVPREGSAFIDRSRSPRGRTTRLKQHNRESRRHKLKETARRTGAVSLSYAGLLGARRPAEAQWQFRTPKDLLQFVQANAEKGSVDSVVNAIDEFSRRNWMMNVGAQKGDILDDVIRSLGTRVKRLLEVGTFCGYSICRISRVVPPDCRLVTVEKDKDTAAVAREVLSIAGLSNRVEVIQAAFRDVASEIPKKLGGPADVLFMDHWKNDYVKDVGVSEDVGLFKEGSLLAADNVLYPGAPGFIDWLDENEAAFKWQLLDVPFEYRPDIPDQMAFAVYRGRGIPAKCADESWGAVSMALDRGEQSIKQARVELEQRRESTPELQTLS</sequence>
<feature type="region of interest" description="Disordered" evidence="7">
    <location>
        <begin position="35"/>
        <end position="63"/>
    </location>
</feature>
<protein>
    <recommendedName>
        <fullName evidence="1">catechol O-methyltransferase</fullName>
        <ecNumber evidence="1">2.1.1.6</ecNumber>
    </recommendedName>
</protein>
<dbReference type="GO" id="GO:0032259">
    <property type="term" value="P:methylation"/>
    <property type="evidence" value="ECO:0007669"/>
    <property type="project" value="UniProtKB-KW"/>
</dbReference>
<keyword evidence="5" id="KW-0128">Catecholamine metabolism</keyword>
<proteinExistence type="inferred from homology"/>
<evidence type="ECO:0000256" key="1">
    <source>
        <dbReference type="ARBA" id="ARBA00012880"/>
    </source>
</evidence>
<accession>A0A0G4IF16</accession>
<evidence type="ECO:0000313" key="9">
    <source>
        <dbReference type="EMBL" id="CEM55690.1"/>
    </source>
</evidence>
<dbReference type="PROSITE" id="PS51682">
    <property type="entry name" value="SAM_OMT_I"/>
    <property type="match status" value="1"/>
</dbReference>
<dbReference type="EMBL" id="CDMZ01005900">
    <property type="protein sequence ID" value="CEM55690.1"/>
    <property type="molecule type" value="Genomic_DNA"/>
</dbReference>
<dbReference type="AlphaFoldDB" id="A0A0G4IF16"/>
<keyword evidence="2" id="KW-0489">Methyltransferase</keyword>
<evidence type="ECO:0000256" key="3">
    <source>
        <dbReference type="ARBA" id="ARBA00022679"/>
    </source>
</evidence>
<dbReference type="PANTHER" id="PTHR43836:SF2">
    <property type="entry name" value="CATECHOL O-METHYLTRANSFERASE 1-RELATED"/>
    <property type="match status" value="1"/>
</dbReference>
<evidence type="ECO:0000256" key="8">
    <source>
        <dbReference type="SAM" id="SignalP"/>
    </source>
</evidence>
<evidence type="ECO:0000256" key="7">
    <source>
        <dbReference type="SAM" id="MobiDB-lite"/>
    </source>
</evidence>
<dbReference type="Pfam" id="PF01596">
    <property type="entry name" value="Methyltransf_3"/>
    <property type="match status" value="1"/>
</dbReference>
<dbReference type="CDD" id="cd02440">
    <property type="entry name" value="AdoMet_MTases"/>
    <property type="match status" value="1"/>
</dbReference>
<feature type="chain" id="PRO_5005192517" description="catechol O-methyltransferase" evidence="8">
    <location>
        <begin position="24"/>
        <end position="349"/>
    </location>
</feature>
<dbReference type="GO" id="GO:0016206">
    <property type="term" value="F:catechol O-methyltransferase activity"/>
    <property type="evidence" value="ECO:0007669"/>
    <property type="project" value="UniProtKB-EC"/>
</dbReference>
<reference evidence="9" key="1">
    <citation type="submission" date="2014-11" db="EMBL/GenBank/DDBJ databases">
        <authorList>
            <person name="Otto D Thomas"/>
            <person name="Naeem Raeece"/>
        </authorList>
    </citation>
    <scope>NUCLEOTIDE SEQUENCE</scope>
</reference>
<feature type="signal peptide" evidence="8">
    <location>
        <begin position="1"/>
        <end position="23"/>
    </location>
</feature>
<dbReference type="PANTHER" id="PTHR43836">
    <property type="entry name" value="CATECHOL O-METHYLTRANSFERASE 1-RELATED"/>
    <property type="match status" value="1"/>
</dbReference>
<name>A0A0G4IF16_9ALVE</name>
<keyword evidence="3" id="KW-0808">Transferase</keyword>
<organism evidence="9">
    <name type="scientific">Chromera velia CCMP2878</name>
    <dbReference type="NCBI Taxonomy" id="1169474"/>
    <lineage>
        <taxon>Eukaryota</taxon>
        <taxon>Sar</taxon>
        <taxon>Alveolata</taxon>
        <taxon>Colpodellida</taxon>
        <taxon>Chromeraceae</taxon>
        <taxon>Chromera</taxon>
    </lineage>
</organism>
<evidence type="ECO:0000256" key="5">
    <source>
        <dbReference type="ARBA" id="ARBA00022939"/>
    </source>
</evidence>
<keyword evidence="4" id="KW-0949">S-adenosyl-L-methionine</keyword>
<dbReference type="Gene3D" id="3.40.50.150">
    <property type="entry name" value="Vaccinia Virus protein VP39"/>
    <property type="match status" value="1"/>
</dbReference>
<dbReference type="EC" id="2.1.1.6" evidence="1"/>